<dbReference type="InterPro" id="IPR038148">
    <property type="entry name" value="Tn1545/Tn916_Xis"/>
</dbReference>
<evidence type="ECO:0000313" key="2">
    <source>
        <dbReference type="EMBL" id="CUO28001.1"/>
    </source>
</evidence>
<dbReference type="InterPro" id="IPR041657">
    <property type="entry name" value="HTH_17"/>
</dbReference>
<dbReference type="AlphaFoldDB" id="A0A174DR02"/>
<name>A0A174DR02_9FIRM</name>
<gene>
    <name evidence="2" type="ORF">ERS852417_01955</name>
</gene>
<evidence type="ECO:0000313" key="3">
    <source>
        <dbReference type="Proteomes" id="UP000095384"/>
    </source>
</evidence>
<sequence>MSKKRYEIVSYDIPLWLKPVLSVTETSIYTGISANKIYEMSESEDCPFVIWIGSRRVIKRKSFEEYLERQYSI</sequence>
<dbReference type="EMBL" id="CYYW01000013">
    <property type="protein sequence ID" value="CUO28001.1"/>
    <property type="molecule type" value="Genomic_DNA"/>
</dbReference>
<feature type="domain" description="Helix-turn-helix" evidence="1">
    <location>
        <begin position="20"/>
        <end position="70"/>
    </location>
</feature>
<dbReference type="Gene3D" id="3.90.105.50">
    <property type="match status" value="1"/>
</dbReference>
<evidence type="ECO:0000259" key="1">
    <source>
        <dbReference type="Pfam" id="PF12728"/>
    </source>
</evidence>
<accession>A0A174DR02</accession>
<dbReference type="Proteomes" id="UP000095384">
    <property type="component" value="Unassembled WGS sequence"/>
</dbReference>
<organism evidence="2 3">
    <name type="scientific">Agathobacter rectalis</name>
    <dbReference type="NCBI Taxonomy" id="39491"/>
    <lineage>
        <taxon>Bacteria</taxon>
        <taxon>Bacillati</taxon>
        <taxon>Bacillota</taxon>
        <taxon>Clostridia</taxon>
        <taxon>Lachnospirales</taxon>
        <taxon>Lachnospiraceae</taxon>
        <taxon>Agathobacter</taxon>
    </lineage>
</organism>
<dbReference type="Pfam" id="PF12728">
    <property type="entry name" value="HTH_17"/>
    <property type="match status" value="1"/>
</dbReference>
<dbReference type="RefSeq" id="WP_002587855.1">
    <property type="nucleotide sequence ID" value="NZ_CYYW01000013.1"/>
</dbReference>
<proteinExistence type="predicted"/>
<reference evidence="2 3" key="1">
    <citation type="submission" date="2015-09" db="EMBL/GenBank/DDBJ databases">
        <authorList>
            <consortium name="Pathogen Informatics"/>
        </authorList>
    </citation>
    <scope>NUCLEOTIDE SEQUENCE [LARGE SCALE GENOMIC DNA]</scope>
    <source>
        <strain evidence="2 3">2789STDY5608860</strain>
    </source>
</reference>
<protein>
    <submittedName>
        <fullName evidence="2">Excisionase from transposon Tn916</fullName>
    </submittedName>
</protein>
<dbReference type="GeneID" id="78230198"/>